<dbReference type="InterPro" id="IPR050697">
    <property type="entry name" value="Adenylyl/Guanylyl_Cyclase_3/4"/>
</dbReference>
<feature type="domain" description="Guanylate cyclase" evidence="2">
    <location>
        <begin position="469"/>
        <end position="601"/>
    </location>
</feature>
<accession>A0ABX0KWJ1</accession>
<dbReference type="SMART" id="SM01080">
    <property type="entry name" value="CHASE2"/>
    <property type="match status" value="1"/>
</dbReference>
<dbReference type="Pfam" id="PF05226">
    <property type="entry name" value="CHASE2"/>
    <property type="match status" value="1"/>
</dbReference>
<dbReference type="SMART" id="SM00044">
    <property type="entry name" value="CYCc"/>
    <property type="match status" value="1"/>
</dbReference>
<keyword evidence="4" id="KW-1185">Reference proteome</keyword>
<feature type="transmembrane region" description="Helical" evidence="1">
    <location>
        <begin position="350"/>
        <end position="372"/>
    </location>
</feature>
<comment type="caution">
    <text evidence="3">The sequence shown here is derived from an EMBL/GenBank/DDBJ whole genome shotgun (WGS) entry which is preliminary data.</text>
</comment>
<dbReference type="CDD" id="cd07302">
    <property type="entry name" value="CHD"/>
    <property type="match status" value="1"/>
</dbReference>
<dbReference type="EMBL" id="JAAOLX010000004">
    <property type="protein sequence ID" value="NHQ86464.1"/>
    <property type="molecule type" value="Genomic_DNA"/>
</dbReference>
<dbReference type="InterPro" id="IPR001054">
    <property type="entry name" value="A/G_cyclase"/>
</dbReference>
<reference evidence="3 4" key="1">
    <citation type="submission" date="2020-03" db="EMBL/GenBank/DDBJ databases">
        <title>Draft genome sequence of environmentally isolated violet-colored cultures.</title>
        <authorList>
            <person name="Wilson H.S."/>
        </authorList>
    </citation>
    <scope>NUCLEOTIDE SEQUENCE [LARGE SCALE GENOMIC DNA]</scope>
    <source>
        <strain evidence="3 4">HSC-16F04</strain>
    </source>
</reference>
<feature type="transmembrane region" description="Helical" evidence="1">
    <location>
        <begin position="379"/>
        <end position="398"/>
    </location>
</feature>
<evidence type="ECO:0000259" key="2">
    <source>
        <dbReference type="PROSITE" id="PS50125"/>
    </source>
</evidence>
<dbReference type="Gene3D" id="3.30.70.1230">
    <property type="entry name" value="Nucleotide cyclase"/>
    <property type="match status" value="1"/>
</dbReference>
<dbReference type="PROSITE" id="PS50125">
    <property type="entry name" value="GUANYLATE_CYCLASE_2"/>
    <property type="match status" value="1"/>
</dbReference>
<protein>
    <submittedName>
        <fullName evidence="3">Adenylate/guanylate cyclase domain-containing protein</fullName>
    </submittedName>
</protein>
<keyword evidence="1" id="KW-0812">Transmembrane</keyword>
<proteinExistence type="predicted"/>
<dbReference type="Proteomes" id="UP000712570">
    <property type="component" value="Unassembled WGS sequence"/>
</dbReference>
<sequence length="713" mass="78939">MNNRSLLRLSVFLPLAAALLGLTLLLADPALLQSLRNNMFDQYQRWSPRENTDDSVRIIDIDDESLARLGQWPWPRKQVAEITDRLHGAGAAAIGFDVVFAESDRTTPRAMANLWALNGPLRSELEALPDHDQMFAQSIRKAPVVLGFTVQRERPPQEEIHLPARPFRYVDTGPQPERWLHSFQSAILARTEFESAASGNGALNFVPDSDGVVRRIPLLLRVANESVPSLDAEILRVAQGEKNYILKSQKNGQGISEIRIGRYTIPTTENGEVWMHYAPYSPSRYLPAWMLFTGQIPKEQLQGKMVLVGSSAQGLMDLRFSPLGRILPGVEAHAQLLEQISSGHILQRPAWARVAEILATLAGCIVIGLVAVRTRALHAASITAALLLCLQLGAWYAFTEYALLINAVTPSLIFAATFIAGSLLHHWMSEREQRWIKQAFSRYVSPNRVRHLIEHPDSMALGGRRQECSFIFTDLADFTSLMESIDPARAVVLLNDYLDQMIAIAFKHEGTLDRIVGDAVAIMFSAPVPQADHRARALSCALEMDEFASDYSKTLNAKGLHFGLTRIGIHSGEVIVGNFGGSTIFDYRALGDPVNTAARLESVNKHLGTHICLSEATLSGCPDAQTRPVGRLVLKGKNKALQVFEPLPPTRVSDYAGLEAYESAYQAMAQKSPDAISQFNEMARRFPGDPLVLLHQQRLNRGEQGDLIVMTEK</sequence>
<evidence type="ECO:0000313" key="3">
    <source>
        <dbReference type="EMBL" id="NHQ86464.1"/>
    </source>
</evidence>
<dbReference type="RefSeq" id="WP_166825335.1">
    <property type="nucleotide sequence ID" value="NZ_JAAOLX010000004.1"/>
</dbReference>
<gene>
    <name evidence="3" type="ORF">HA050_10085</name>
</gene>
<keyword evidence="1" id="KW-1133">Transmembrane helix</keyword>
<organism evidence="3 4">
    <name type="scientific">Iodobacter violaceini</name>
    <dbReference type="NCBI Taxonomy" id="3044271"/>
    <lineage>
        <taxon>Bacteria</taxon>
        <taxon>Pseudomonadati</taxon>
        <taxon>Pseudomonadota</taxon>
        <taxon>Betaproteobacteria</taxon>
        <taxon>Neisseriales</taxon>
        <taxon>Chitinibacteraceae</taxon>
        <taxon>Iodobacter</taxon>
    </lineage>
</organism>
<evidence type="ECO:0000313" key="4">
    <source>
        <dbReference type="Proteomes" id="UP000712570"/>
    </source>
</evidence>
<dbReference type="Pfam" id="PF00211">
    <property type="entry name" value="Guanylate_cyc"/>
    <property type="match status" value="1"/>
</dbReference>
<dbReference type="InterPro" id="IPR007890">
    <property type="entry name" value="CHASE2"/>
</dbReference>
<dbReference type="SUPFAM" id="SSF55073">
    <property type="entry name" value="Nucleotide cyclase"/>
    <property type="match status" value="1"/>
</dbReference>
<evidence type="ECO:0000256" key="1">
    <source>
        <dbReference type="SAM" id="Phobius"/>
    </source>
</evidence>
<feature type="transmembrane region" description="Helical" evidence="1">
    <location>
        <begin position="404"/>
        <end position="424"/>
    </location>
</feature>
<keyword evidence="1" id="KW-0472">Membrane</keyword>
<dbReference type="PANTHER" id="PTHR43081">
    <property type="entry name" value="ADENYLATE CYCLASE, TERMINAL-DIFFERENTIATION SPECIFIC-RELATED"/>
    <property type="match status" value="1"/>
</dbReference>
<dbReference type="PANTHER" id="PTHR43081:SF20">
    <property type="entry name" value="TWO-COMPONENT RESPONSE REGULATOR"/>
    <property type="match status" value="1"/>
</dbReference>
<dbReference type="InterPro" id="IPR029787">
    <property type="entry name" value="Nucleotide_cyclase"/>
</dbReference>
<name>A0ABX0KWJ1_9NEIS</name>